<protein>
    <recommendedName>
        <fullName evidence="9">Protein translocase subunit SecE</fullName>
    </recommendedName>
</protein>
<evidence type="ECO:0000256" key="1">
    <source>
        <dbReference type="ARBA" id="ARBA00004370"/>
    </source>
</evidence>
<dbReference type="Gene3D" id="1.20.5.1030">
    <property type="entry name" value="Preprotein translocase secy subunit"/>
    <property type="match status" value="1"/>
</dbReference>
<comment type="subunit">
    <text evidence="9">Component of the Sec protein translocase complex. Heterotrimer consisting of SecY, SecE and SecG subunits. The heterotrimers can form oligomers, although 1 heterotrimer is thought to be able to translocate proteins. Interacts with the ribosome. Interacts with SecDF, and other proteins may be involved. Interacts with SecA.</text>
</comment>
<accession>A0ABU7M261</accession>
<evidence type="ECO:0000256" key="4">
    <source>
        <dbReference type="ARBA" id="ARBA00022692"/>
    </source>
</evidence>
<keyword evidence="6 9" id="KW-1133">Transmembrane helix</keyword>
<comment type="similarity">
    <text evidence="9">Belongs to the SecE/SEC61-gamma family.</text>
</comment>
<dbReference type="InterPro" id="IPR005807">
    <property type="entry name" value="SecE_bac"/>
</dbReference>
<evidence type="ECO:0000313" key="12">
    <source>
        <dbReference type="Proteomes" id="UP001310692"/>
    </source>
</evidence>
<evidence type="ECO:0000256" key="6">
    <source>
        <dbReference type="ARBA" id="ARBA00022989"/>
    </source>
</evidence>
<name>A0ABU7M261_9PROT</name>
<dbReference type="Proteomes" id="UP001310692">
    <property type="component" value="Unassembled WGS sequence"/>
</dbReference>
<dbReference type="EMBL" id="JAZDRO010000010">
    <property type="protein sequence ID" value="MEE2567766.1"/>
    <property type="molecule type" value="Genomic_DNA"/>
</dbReference>
<dbReference type="RefSeq" id="WP_330197370.1">
    <property type="nucleotide sequence ID" value="NZ_JAZDRO010000010.1"/>
</dbReference>
<keyword evidence="8 9" id="KW-0472">Membrane</keyword>
<dbReference type="PANTHER" id="PTHR33910:SF1">
    <property type="entry name" value="PROTEIN TRANSLOCASE SUBUNIT SECE"/>
    <property type="match status" value="1"/>
</dbReference>
<feature type="transmembrane region" description="Helical" evidence="9">
    <location>
        <begin position="48"/>
        <end position="69"/>
    </location>
</feature>
<dbReference type="PANTHER" id="PTHR33910">
    <property type="entry name" value="PROTEIN TRANSLOCASE SUBUNIT SECE"/>
    <property type="match status" value="1"/>
</dbReference>
<reference evidence="11 12" key="1">
    <citation type="submission" date="2024-01" db="EMBL/GenBank/DDBJ databases">
        <title>Hyphobacterium bacterium isolated from marine sediment.</title>
        <authorList>
            <person name="Zhao S."/>
        </authorList>
    </citation>
    <scope>NUCLEOTIDE SEQUENCE [LARGE SCALE GENOMIC DNA]</scope>
    <source>
        <strain evidence="11 12">Y60-23</strain>
    </source>
</reference>
<evidence type="ECO:0000256" key="10">
    <source>
        <dbReference type="SAM" id="MobiDB-lite"/>
    </source>
</evidence>
<keyword evidence="7 9" id="KW-0811">Translocation</keyword>
<sequence length="85" mass="9582">MTRRDDRKTPARTADGAAPKRKGVNPFRYLAQVRQEARKVTWTTRQETLVSTIMVLIMVTFAALFFFTVDTVISTSIDFILGLGS</sequence>
<dbReference type="HAMAP" id="MF_00422">
    <property type="entry name" value="SecE"/>
    <property type="match status" value="1"/>
</dbReference>
<organism evidence="11 12">
    <name type="scientific">Hyphobacterium marinum</name>
    <dbReference type="NCBI Taxonomy" id="3116574"/>
    <lineage>
        <taxon>Bacteria</taxon>
        <taxon>Pseudomonadati</taxon>
        <taxon>Pseudomonadota</taxon>
        <taxon>Alphaproteobacteria</taxon>
        <taxon>Maricaulales</taxon>
        <taxon>Maricaulaceae</taxon>
        <taxon>Hyphobacterium</taxon>
    </lineage>
</organism>
<evidence type="ECO:0000256" key="3">
    <source>
        <dbReference type="ARBA" id="ARBA00022475"/>
    </source>
</evidence>
<evidence type="ECO:0000256" key="7">
    <source>
        <dbReference type="ARBA" id="ARBA00023010"/>
    </source>
</evidence>
<evidence type="ECO:0000256" key="2">
    <source>
        <dbReference type="ARBA" id="ARBA00022448"/>
    </source>
</evidence>
<keyword evidence="5 9" id="KW-0653">Protein transport</keyword>
<comment type="caution">
    <text evidence="11">The sequence shown here is derived from an EMBL/GenBank/DDBJ whole genome shotgun (WGS) entry which is preliminary data.</text>
</comment>
<evidence type="ECO:0000256" key="8">
    <source>
        <dbReference type="ARBA" id="ARBA00023136"/>
    </source>
</evidence>
<comment type="subcellular location">
    <subcellularLocation>
        <location evidence="9">Cell membrane</location>
        <topology evidence="9">Single-pass membrane protein</topology>
    </subcellularLocation>
    <subcellularLocation>
        <location evidence="1">Membrane</location>
    </subcellularLocation>
</comment>
<keyword evidence="2 9" id="KW-0813">Transport</keyword>
<feature type="region of interest" description="Disordered" evidence="10">
    <location>
        <begin position="1"/>
        <end position="22"/>
    </location>
</feature>
<evidence type="ECO:0000313" key="11">
    <source>
        <dbReference type="EMBL" id="MEE2567766.1"/>
    </source>
</evidence>
<dbReference type="InterPro" id="IPR001901">
    <property type="entry name" value="Translocase_SecE/Sec61-g"/>
</dbReference>
<dbReference type="Pfam" id="PF00584">
    <property type="entry name" value="SecE"/>
    <property type="match status" value="1"/>
</dbReference>
<dbReference type="InterPro" id="IPR038379">
    <property type="entry name" value="SecE_sf"/>
</dbReference>
<gene>
    <name evidence="9 11" type="primary">secE</name>
    <name evidence="11" type="ORF">V0U35_13885</name>
</gene>
<dbReference type="PRINTS" id="PR01650">
    <property type="entry name" value="SECETRNLCASE"/>
</dbReference>
<comment type="function">
    <text evidence="9">Essential subunit of the Sec protein translocation channel SecYEG. Clamps together the 2 halves of SecY. May contact the channel plug during translocation.</text>
</comment>
<keyword evidence="12" id="KW-1185">Reference proteome</keyword>
<dbReference type="NCBIfam" id="TIGR00964">
    <property type="entry name" value="secE_bact"/>
    <property type="match status" value="1"/>
</dbReference>
<evidence type="ECO:0000256" key="9">
    <source>
        <dbReference type="HAMAP-Rule" id="MF_00422"/>
    </source>
</evidence>
<proteinExistence type="inferred from homology"/>
<keyword evidence="4 9" id="KW-0812">Transmembrane</keyword>
<evidence type="ECO:0000256" key="5">
    <source>
        <dbReference type="ARBA" id="ARBA00022927"/>
    </source>
</evidence>
<keyword evidence="3 9" id="KW-1003">Cell membrane</keyword>